<comment type="caution">
    <text evidence="4">The sequence shown here is derived from an EMBL/GenBank/DDBJ whole genome shotgun (WGS) entry which is preliminary data.</text>
</comment>
<dbReference type="PANTHER" id="PTHR32083:SF0">
    <property type="entry name" value="CILIA AND FLAGELLA-ASSOCIATED PROTEIN 58"/>
    <property type="match status" value="1"/>
</dbReference>
<evidence type="ECO:0000313" key="5">
    <source>
        <dbReference type="Proteomes" id="UP001492380"/>
    </source>
</evidence>
<name>A0ABR1YZ84_9PEZI</name>
<dbReference type="Pfam" id="PF22893">
    <property type="entry name" value="ULD_2"/>
    <property type="match status" value="1"/>
</dbReference>
<feature type="region of interest" description="Disordered" evidence="2">
    <location>
        <begin position="642"/>
        <end position="685"/>
    </location>
</feature>
<feature type="compositionally biased region" description="Pro residues" evidence="2">
    <location>
        <begin position="322"/>
        <end position="332"/>
    </location>
</feature>
<feature type="compositionally biased region" description="Basic and acidic residues" evidence="2">
    <location>
        <begin position="663"/>
        <end position="674"/>
    </location>
</feature>
<proteinExistence type="predicted"/>
<dbReference type="EMBL" id="JBBWRZ010000002">
    <property type="protein sequence ID" value="KAK8244024.1"/>
    <property type="molecule type" value="Genomic_DNA"/>
</dbReference>
<feature type="compositionally biased region" description="Polar residues" evidence="2">
    <location>
        <begin position="1"/>
        <end position="16"/>
    </location>
</feature>
<feature type="region of interest" description="Disordered" evidence="2">
    <location>
        <begin position="1"/>
        <end position="164"/>
    </location>
</feature>
<evidence type="ECO:0000259" key="3">
    <source>
        <dbReference type="Pfam" id="PF22893"/>
    </source>
</evidence>
<feature type="compositionally biased region" description="Acidic residues" evidence="2">
    <location>
        <begin position="121"/>
        <end position="134"/>
    </location>
</feature>
<dbReference type="PANTHER" id="PTHR32083">
    <property type="entry name" value="CILIA AND FLAGELLA-ASSOCIATED PROTEIN 58-RELATED"/>
    <property type="match status" value="1"/>
</dbReference>
<reference evidence="4 5" key="1">
    <citation type="submission" date="2024-04" db="EMBL/GenBank/DDBJ databases">
        <title>Phyllosticta paracitricarpa is synonymous to the EU quarantine fungus P. citricarpa based on phylogenomic analyses.</title>
        <authorList>
            <consortium name="Lawrence Berkeley National Laboratory"/>
            <person name="Van Ingen-Buijs V.A."/>
            <person name="Van Westerhoven A.C."/>
            <person name="Haridas S."/>
            <person name="Skiadas P."/>
            <person name="Martin F."/>
            <person name="Groenewald J.Z."/>
            <person name="Crous P.W."/>
            <person name="Seidl M.F."/>
        </authorList>
    </citation>
    <scope>NUCLEOTIDE SEQUENCE [LARGE SCALE GENOMIC DNA]</scope>
    <source>
        <strain evidence="4 5">CBS 123374</strain>
    </source>
</reference>
<feature type="compositionally biased region" description="Pro residues" evidence="2">
    <location>
        <begin position="294"/>
        <end position="315"/>
    </location>
</feature>
<feature type="compositionally biased region" description="Acidic residues" evidence="2">
    <location>
        <begin position="36"/>
        <end position="59"/>
    </location>
</feature>
<feature type="domain" description="Ubiquitin-like" evidence="3">
    <location>
        <begin position="526"/>
        <end position="608"/>
    </location>
</feature>
<dbReference type="Proteomes" id="UP001492380">
    <property type="component" value="Unassembled WGS sequence"/>
</dbReference>
<sequence>MRTIIVQSSGSEQPSTSDEESSGVQIPSARRSQQDYSDDSFEDDDIDFVDDIDDDDIDPSESASRQPAPDRRRAPPQSRPPNVRRQTVHVEEPVRRRRTERRYHRDRSEHSAPRRRPTSVDDLDSVDFQEEDYPGFDHQPRGPPLHHPHSSWAHVPQQPVPPGFATSTMLSGYPPNHYDPGALVQMSAHDPYGGYHQNPFAPNPGNPFATPPPQSMVGPYYDPGAMQPRPGLAPRQRHSMHGGGLPGQPGVAPAGAMMPYYQGYEAYPPMMPYRFPPHYHPEPSPPPSRRRPPKSPTPPAEDPPPAPAPPAPVPAPSAALVPVPPPAPPEPTPAEKEAAERLKKLEDLLQAQMQAKIDKEAKRQKEAEEAKKAAEEEKRRSEEDRLLKIHELIIASRDEQIAREKALEAQRAAEKAEADANAAKAAAEKQKAAEEAKKLLEAAKKAREEAEAKAAADAQAAKEAHEKALAEEKAANEKAMAEAKTAADALQKAKEEAEKKAEEEAKAKEEAEKKAAEAAAPKPEEKKPPIKFKDAVGRKFSFPWHLCNTWKGMSELIKQAFLHVDVIGQHVHDGHYDLVGPDGEIILPQVWETAVQPDWTVTMHMWPMEEPEPLPKPMSPFPGGPMPPPPPNHFPMEHDWIQLGPPPGAGPKKGGGRPNGPSKTDKFLGREKSTKKSPKAPVPSPIVEIRFENGEREPMDVVNECFVSR</sequence>
<feature type="compositionally biased region" description="Basic residues" evidence="2">
    <location>
        <begin position="95"/>
        <end position="105"/>
    </location>
</feature>
<accession>A0ABR1YZ84</accession>
<evidence type="ECO:0000256" key="2">
    <source>
        <dbReference type="SAM" id="MobiDB-lite"/>
    </source>
</evidence>
<protein>
    <recommendedName>
        <fullName evidence="3">Ubiquitin-like domain-containing protein</fullName>
    </recommendedName>
</protein>
<feature type="compositionally biased region" description="Basic and acidic residues" evidence="2">
    <location>
        <begin position="443"/>
        <end position="481"/>
    </location>
</feature>
<dbReference type="InterPro" id="IPR054464">
    <property type="entry name" value="ULD_fung"/>
</dbReference>
<gene>
    <name evidence="4" type="ORF">HDK90DRAFT_507785</name>
</gene>
<feature type="compositionally biased region" description="Basic and acidic residues" evidence="2">
    <location>
        <begin position="333"/>
        <end position="347"/>
    </location>
</feature>
<keyword evidence="1" id="KW-0175">Coiled coil</keyword>
<evidence type="ECO:0000313" key="4">
    <source>
        <dbReference type="EMBL" id="KAK8244024.1"/>
    </source>
</evidence>
<feature type="region of interest" description="Disordered" evidence="2">
    <location>
        <begin position="281"/>
        <end position="384"/>
    </location>
</feature>
<feature type="compositionally biased region" description="Basic and acidic residues" evidence="2">
    <location>
        <begin position="491"/>
        <end position="530"/>
    </location>
</feature>
<feature type="region of interest" description="Disordered" evidence="2">
    <location>
        <begin position="443"/>
        <end position="530"/>
    </location>
</feature>
<feature type="compositionally biased region" description="Basic and acidic residues" evidence="2">
    <location>
        <begin position="356"/>
        <end position="384"/>
    </location>
</feature>
<feature type="region of interest" description="Disordered" evidence="2">
    <location>
        <begin position="223"/>
        <end position="248"/>
    </location>
</feature>
<keyword evidence="5" id="KW-1185">Reference proteome</keyword>
<evidence type="ECO:0000256" key="1">
    <source>
        <dbReference type="ARBA" id="ARBA00023054"/>
    </source>
</evidence>
<organism evidence="4 5">
    <name type="scientific">Phyllosticta capitalensis</name>
    <dbReference type="NCBI Taxonomy" id="121624"/>
    <lineage>
        <taxon>Eukaryota</taxon>
        <taxon>Fungi</taxon>
        <taxon>Dikarya</taxon>
        <taxon>Ascomycota</taxon>
        <taxon>Pezizomycotina</taxon>
        <taxon>Dothideomycetes</taxon>
        <taxon>Dothideomycetes incertae sedis</taxon>
        <taxon>Botryosphaeriales</taxon>
        <taxon>Phyllostictaceae</taxon>
        <taxon>Phyllosticta</taxon>
    </lineage>
</organism>